<dbReference type="CDD" id="cd04590">
    <property type="entry name" value="CBS_pair_CorC_HlyC_assoc"/>
    <property type="match status" value="1"/>
</dbReference>
<dbReference type="SUPFAM" id="SSF56176">
    <property type="entry name" value="FAD-binding/transporter-associated domain-like"/>
    <property type="match status" value="1"/>
</dbReference>
<reference evidence="5" key="1">
    <citation type="journal article" date="2023" name="Front. Microbiol.">
        <title>Genome analysis of Candidatus Aschnera chinzeii, the bacterial endosymbiont of the blood-sucking bat fly Penicillidia jenynsii (Insecta: Diptera: Nycteribiidae).</title>
        <authorList>
            <person name="Koga R."/>
            <person name="Moriyama M."/>
            <person name="Nozaki T."/>
            <person name="Fukatsu T."/>
        </authorList>
    </citation>
    <scope>NUCLEOTIDE SEQUENCE</scope>
    <source>
        <strain evidence="5">Kw-01</strain>
    </source>
</reference>
<evidence type="ECO:0000256" key="1">
    <source>
        <dbReference type="ARBA" id="ARBA00022737"/>
    </source>
</evidence>
<dbReference type="GO" id="GO:0050660">
    <property type="term" value="F:flavin adenine dinucleotide binding"/>
    <property type="evidence" value="ECO:0007669"/>
    <property type="project" value="InterPro"/>
</dbReference>
<dbReference type="InterPro" id="IPR000644">
    <property type="entry name" value="CBS_dom"/>
</dbReference>
<evidence type="ECO:0000256" key="3">
    <source>
        <dbReference type="PROSITE-ProRule" id="PRU00703"/>
    </source>
</evidence>
<dbReference type="SMART" id="SM01091">
    <property type="entry name" value="CorC_HlyC"/>
    <property type="match status" value="1"/>
</dbReference>
<dbReference type="Pfam" id="PF03471">
    <property type="entry name" value="CorC_HlyC"/>
    <property type="match status" value="1"/>
</dbReference>
<evidence type="ECO:0000259" key="4">
    <source>
        <dbReference type="PROSITE" id="PS51371"/>
    </source>
</evidence>
<dbReference type="PROSITE" id="PS51371">
    <property type="entry name" value="CBS"/>
    <property type="match status" value="1"/>
</dbReference>
<gene>
    <name evidence="5" type="primary">corC</name>
    <name evidence="5" type="ORF">ACHINZ_0530</name>
</gene>
<dbReference type="InterPro" id="IPR016169">
    <property type="entry name" value="FAD-bd_PCMH_sub2"/>
</dbReference>
<dbReference type="AlphaFoldDB" id="A0AAT9G3U2"/>
<feature type="domain" description="CBS" evidence="4">
    <location>
        <begin position="69"/>
        <end position="130"/>
    </location>
</feature>
<protein>
    <submittedName>
        <fullName evidence="5">CNNM family magnesium/cobalt transport protein CorC</fullName>
    </submittedName>
</protein>
<proteinExistence type="predicted"/>
<dbReference type="InterPro" id="IPR044751">
    <property type="entry name" value="Ion_transp-like_CBS"/>
</dbReference>
<dbReference type="Gene3D" id="3.90.1280.20">
    <property type="match status" value="2"/>
</dbReference>
<sequence>MSYNQYINFLKEKFFYYYRKIRYNQPQNYEELVKILKYLKTNNVFDANIKNILKNIIEIANIPVKNILMSTSQIITIKHNYTLLDCINIVNKHKYSYFPVVTENKKDIKGILRAKDLLYFKENNKKYFDINNILYPSKIISESQYVKSLLHEFYFHYYQIIIVTNEFGAISGLVSTKNILELFFGISNIQSNNNNTNIQQINKTTYFVNAITKIHEFNEIFKSNFNNDKFNTIGEMLLHHLGRLPKEGENIIINNCNFQIIIVNNYKIIKLLITIIPIKHIYDNI</sequence>
<organism evidence="5">
    <name type="scientific">Candidatus Aschnera chinzeii</name>
    <dbReference type="NCBI Taxonomy" id="1485666"/>
    <lineage>
        <taxon>Bacteria</taxon>
        <taxon>Pseudomonadati</taxon>
        <taxon>Pseudomonadota</taxon>
        <taxon>Gammaproteobacteria</taxon>
        <taxon>Enterobacterales</taxon>
        <taxon>Enterobacteriaceae</taxon>
        <taxon>Candidatus Aschnera</taxon>
    </lineage>
</organism>
<dbReference type="InterPro" id="IPR036318">
    <property type="entry name" value="FAD-bd_PCMH-like_sf"/>
</dbReference>
<keyword evidence="2 3" id="KW-0129">CBS domain</keyword>
<dbReference type="PANTHER" id="PTHR22777">
    <property type="entry name" value="HEMOLYSIN-RELATED"/>
    <property type="match status" value="1"/>
</dbReference>
<evidence type="ECO:0000256" key="2">
    <source>
        <dbReference type="ARBA" id="ARBA00023122"/>
    </source>
</evidence>
<dbReference type="GO" id="GO:0005886">
    <property type="term" value="C:plasma membrane"/>
    <property type="evidence" value="ECO:0007669"/>
    <property type="project" value="TreeGrafter"/>
</dbReference>
<dbReference type="InterPro" id="IPR005170">
    <property type="entry name" value="Transptr-assoc_dom"/>
</dbReference>
<dbReference type="SUPFAM" id="SSF54631">
    <property type="entry name" value="CBS-domain pair"/>
    <property type="match status" value="1"/>
</dbReference>
<dbReference type="PANTHER" id="PTHR22777:SF27">
    <property type="entry name" value="MAGNESIUM AND COBALT EFFLUX PROTEIN CORC"/>
    <property type="match status" value="1"/>
</dbReference>
<reference evidence="5" key="2">
    <citation type="submission" date="2023-10" db="EMBL/GenBank/DDBJ databases">
        <authorList>
            <person name="Koga R."/>
            <person name="Fukatsu T."/>
        </authorList>
    </citation>
    <scope>NUCLEOTIDE SEQUENCE</scope>
    <source>
        <strain evidence="5">Kw-01</strain>
    </source>
</reference>
<name>A0AAT9G3U2_9ENTR</name>
<dbReference type="Pfam" id="PF00571">
    <property type="entry name" value="CBS"/>
    <property type="match status" value="1"/>
</dbReference>
<keyword evidence="1" id="KW-0677">Repeat</keyword>
<dbReference type="InterPro" id="IPR046342">
    <property type="entry name" value="CBS_dom_sf"/>
</dbReference>
<evidence type="ECO:0000313" key="5">
    <source>
        <dbReference type="EMBL" id="BET44383.1"/>
    </source>
</evidence>
<accession>A0AAT9G3U2</accession>
<dbReference type="EMBL" id="AP028961">
    <property type="protein sequence ID" value="BET44383.1"/>
    <property type="molecule type" value="Genomic_DNA"/>
</dbReference>
<dbReference type="Gene3D" id="3.30.465.10">
    <property type="match status" value="1"/>
</dbReference>